<proteinExistence type="predicted"/>
<name>A0A6J7IXU0_9ZZZZ</name>
<protein>
    <submittedName>
        <fullName evidence="1">Unannotated protein</fullName>
    </submittedName>
</protein>
<dbReference type="EMBL" id="CAFBMZ010000109">
    <property type="protein sequence ID" value="CAB4935705.1"/>
    <property type="molecule type" value="Genomic_DNA"/>
</dbReference>
<dbReference type="AlphaFoldDB" id="A0A6J7IXU0"/>
<organism evidence="1">
    <name type="scientific">freshwater metagenome</name>
    <dbReference type="NCBI Taxonomy" id="449393"/>
    <lineage>
        <taxon>unclassified sequences</taxon>
        <taxon>metagenomes</taxon>
        <taxon>ecological metagenomes</taxon>
    </lineage>
</organism>
<gene>
    <name evidence="1" type="ORF">UFOPK3684_01207</name>
</gene>
<reference evidence="1" key="1">
    <citation type="submission" date="2020-05" db="EMBL/GenBank/DDBJ databases">
        <authorList>
            <person name="Chiriac C."/>
            <person name="Salcher M."/>
            <person name="Ghai R."/>
            <person name="Kavagutti S V."/>
        </authorList>
    </citation>
    <scope>NUCLEOTIDE SEQUENCE</scope>
</reference>
<evidence type="ECO:0000313" key="1">
    <source>
        <dbReference type="EMBL" id="CAB4935705.1"/>
    </source>
</evidence>
<sequence>MSALESAINAVALRGTSGKPVAIPVGGLFRISSSIASKRSPGCVKISPGSKFGVISELFPAAAKVRSSR</sequence>
<accession>A0A6J7IXU0</accession>